<dbReference type="Pfam" id="PF07037">
    <property type="entry name" value="YfeC-like"/>
    <property type="match status" value="1"/>
</dbReference>
<protein>
    <submittedName>
        <fullName evidence="1">DNA-binding transcriptional regulator</fullName>
    </submittedName>
</protein>
<evidence type="ECO:0000313" key="2">
    <source>
        <dbReference type="Proteomes" id="UP000790096"/>
    </source>
</evidence>
<comment type="caution">
    <text evidence="1">The sequence shown here is derived from an EMBL/GenBank/DDBJ whole genome shotgun (WGS) entry which is preliminary data.</text>
</comment>
<dbReference type="Gene3D" id="1.10.10.10">
    <property type="entry name" value="Winged helix-like DNA-binding domain superfamily/Winged helix DNA-binding domain"/>
    <property type="match status" value="1"/>
</dbReference>
<dbReference type="EMBL" id="JABBFR010000005">
    <property type="protein sequence ID" value="MBT0723927.1"/>
    <property type="molecule type" value="Genomic_DNA"/>
</dbReference>
<accession>A0ABS5SVJ6</accession>
<dbReference type="InterPro" id="IPR009061">
    <property type="entry name" value="DNA-bd_dom_put_sf"/>
</dbReference>
<dbReference type="Proteomes" id="UP000790096">
    <property type="component" value="Unassembled WGS sequence"/>
</dbReference>
<dbReference type="GO" id="GO:0003677">
    <property type="term" value="F:DNA binding"/>
    <property type="evidence" value="ECO:0007669"/>
    <property type="project" value="UniProtKB-KW"/>
</dbReference>
<reference evidence="1 2" key="1">
    <citation type="submission" date="2020-04" db="EMBL/GenBank/DDBJ databases">
        <title>Genome sequencing of Rosenbergiella species.</title>
        <authorList>
            <person name="Alvarez-Perez S."/>
            <person name="Lievens B."/>
        </authorList>
    </citation>
    <scope>NUCLEOTIDE SEQUENCE [LARGE SCALE GENOMIC DNA]</scope>
    <source>
        <strain evidence="1 2">S61</strain>
    </source>
</reference>
<dbReference type="SUPFAM" id="SSF46955">
    <property type="entry name" value="Putative DNA-binding domain"/>
    <property type="match status" value="1"/>
</dbReference>
<name>A0ABS5SVJ6_9GAMM</name>
<gene>
    <name evidence="1" type="ORF">HH682_05625</name>
</gene>
<organism evidence="1 2">
    <name type="scientific">Rosenbergiella gaditana</name>
    <dbReference type="NCBI Taxonomy" id="2726987"/>
    <lineage>
        <taxon>Bacteria</taxon>
        <taxon>Pseudomonadati</taxon>
        <taxon>Pseudomonadota</taxon>
        <taxon>Gammaproteobacteria</taxon>
        <taxon>Enterobacterales</taxon>
        <taxon>Erwiniaceae</taxon>
        <taxon>Rosenbergiella</taxon>
    </lineage>
</organism>
<dbReference type="InterPro" id="IPR036388">
    <property type="entry name" value="WH-like_DNA-bd_sf"/>
</dbReference>
<evidence type="ECO:0000313" key="1">
    <source>
        <dbReference type="EMBL" id="MBT0723927.1"/>
    </source>
</evidence>
<proteinExistence type="predicted"/>
<keyword evidence="2" id="KW-1185">Reference proteome</keyword>
<keyword evidence="1" id="KW-0238">DNA-binding</keyword>
<dbReference type="RefSeq" id="WP_214236622.1">
    <property type="nucleotide sequence ID" value="NZ_JABBFR010000005.1"/>
</dbReference>
<dbReference type="InterPro" id="IPR010749">
    <property type="entry name" value="YfeC-like"/>
</dbReference>
<sequence length="116" mass="13185">MNKEWMTPEELAQETGYSRQTINKWIKREGWTTVAKPGVQGGKARLVHIDQQVTEFLKSVRHAAEPRSHYTVRKDQLTQILLSSLQQMSPDEKAQLTSLLLREGISGILNRLGITS</sequence>